<feature type="coiled-coil region" evidence="1">
    <location>
        <begin position="70"/>
        <end position="532"/>
    </location>
</feature>
<reference evidence="3 4" key="2">
    <citation type="submission" date="2024-07" db="EMBL/GenBank/DDBJ databases">
        <authorList>
            <person name="Akdeniz Z."/>
        </authorList>
    </citation>
    <scope>NUCLEOTIDE SEQUENCE [LARGE SCALE GENOMIC DNA]</scope>
</reference>
<organism evidence="2">
    <name type="scientific">Hexamita inflata</name>
    <dbReference type="NCBI Taxonomy" id="28002"/>
    <lineage>
        <taxon>Eukaryota</taxon>
        <taxon>Metamonada</taxon>
        <taxon>Diplomonadida</taxon>
        <taxon>Hexamitidae</taxon>
        <taxon>Hexamitinae</taxon>
        <taxon>Hexamita</taxon>
    </lineage>
</organism>
<keyword evidence="1" id="KW-0175">Coiled coil</keyword>
<dbReference type="EMBL" id="CAXDID020000115">
    <property type="protein sequence ID" value="CAL6030459.1"/>
    <property type="molecule type" value="Genomic_DNA"/>
</dbReference>
<dbReference type="AlphaFoldDB" id="A0AA86UHD6"/>
<dbReference type="EMBL" id="CATOUU010000822">
    <property type="protein sequence ID" value="CAI9951222.1"/>
    <property type="molecule type" value="Genomic_DNA"/>
</dbReference>
<dbReference type="Proteomes" id="UP001642409">
    <property type="component" value="Unassembled WGS sequence"/>
</dbReference>
<keyword evidence="4" id="KW-1185">Reference proteome</keyword>
<reference evidence="2" key="1">
    <citation type="submission" date="2023-06" db="EMBL/GenBank/DDBJ databases">
        <authorList>
            <person name="Kurt Z."/>
        </authorList>
    </citation>
    <scope>NUCLEOTIDE SEQUENCE</scope>
</reference>
<proteinExistence type="predicted"/>
<evidence type="ECO:0000313" key="2">
    <source>
        <dbReference type="EMBL" id="CAI9951222.1"/>
    </source>
</evidence>
<evidence type="ECO:0000256" key="1">
    <source>
        <dbReference type="SAM" id="Coils"/>
    </source>
</evidence>
<gene>
    <name evidence="3" type="ORF">HINF_LOCUS33336</name>
    <name evidence="2" type="ORF">HINF_LOCUS38867</name>
</gene>
<evidence type="ECO:0000313" key="3">
    <source>
        <dbReference type="EMBL" id="CAL6030459.1"/>
    </source>
</evidence>
<comment type="caution">
    <text evidence="2">The sequence shown here is derived from an EMBL/GenBank/DDBJ whole genome shotgun (WGS) entry which is preliminary data.</text>
</comment>
<protein>
    <submittedName>
        <fullName evidence="2">Uncharacterized protein</fullName>
    </submittedName>
</protein>
<name>A0AA86UHD6_9EUKA</name>
<evidence type="ECO:0000313" key="4">
    <source>
        <dbReference type="Proteomes" id="UP001642409"/>
    </source>
</evidence>
<accession>A0AA86UHD6</accession>
<sequence>MSSSQALTDKAFELVKKSEQELLEWKQKYNSLLQDFNFNLNLIRERDHELDTNAIIIKELEAKFQQVKDYDELKQQLILTQSQMQNFQNAHNQLKQDYKQQLSKQGQTSQQYSELETALEKQKIANESLSIKYNEAVQQLSEYKSSVKELSNAQNQTTKEQYAVKSENELLRAQLEQTKADLEIFKAKLSNTDNQQRDLRQQNQELLYDNKKLSDEYLSVKQQLEKSNQLQVRSDDTLSQLIEKYKTDTRQLKQANKQLKNELNALENKSHESLERFQAYVTEQTSREESYESMLKKSATNINQLENEVQTLKQQLQQLDKQYINQITQLQANLNLTQTQGQNTQSKMQHKYSQLETDNVLLKQQISELNCLCEDLKREVALNQNSKAKEVMRDMRVHLETTLQQLKDAKTDLAQKEALYKQQSQDQQSQFTQMQTNLKNEISNLQNTITTQKQLIQDLEFQTQKYKTQIILNSPSNPIENELIEKLKTKLTEAAQQLRTILNENEQYEKQIKQLQNENKKQTKQIAQLNKQIKTIDFEEEQNENDEEIIEMCLPQKPPVKRKMIKPPTFKQPTLDNFENNNNIDQPSSTQIRYENKLRKELLENEEIPSALFETDDLKDQIQNILKGAGV</sequence>